<evidence type="ECO:0000256" key="3">
    <source>
        <dbReference type="ARBA" id="ARBA00022691"/>
    </source>
</evidence>
<evidence type="ECO:0000256" key="1">
    <source>
        <dbReference type="ARBA" id="ARBA00022603"/>
    </source>
</evidence>
<dbReference type="CDD" id="cd02440">
    <property type="entry name" value="AdoMet_MTases"/>
    <property type="match status" value="1"/>
</dbReference>
<dbReference type="PANTHER" id="PTHR43464">
    <property type="entry name" value="METHYLTRANSFERASE"/>
    <property type="match status" value="1"/>
</dbReference>
<accession>A0A540WLM1</accession>
<reference evidence="4 5" key="1">
    <citation type="submission" date="2019-06" db="EMBL/GenBank/DDBJ databases">
        <authorList>
            <person name="Livingstone P."/>
            <person name="Whitworth D."/>
        </authorList>
    </citation>
    <scope>NUCLEOTIDE SEQUENCE [LARGE SCALE GENOMIC DNA]</scope>
    <source>
        <strain evidence="4 5">AM401</strain>
    </source>
</reference>
<keyword evidence="2 4" id="KW-0808">Transferase</keyword>
<dbReference type="InterPro" id="IPR029063">
    <property type="entry name" value="SAM-dependent_MTases_sf"/>
</dbReference>
<dbReference type="PANTHER" id="PTHR43464:SF19">
    <property type="entry name" value="UBIQUINONE BIOSYNTHESIS O-METHYLTRANSFERASE, MITOCHONDRIAL"/>
    <property type="match status" value="1"/>
</dbReference>
<dbReference type="Gene3D" id="3.40.50.150">
    <property type="entry name" value="Vaccinia Virus protein VP39"/>
    <property type="match status" value="1"/>
</dbReference>
<keyword evidence="1 4" id="KW-0489">Methyltransferase</keyword>
<dbReference type="EMBL" id="VIFM01000297">
    <property type="protein sequence ID" value="TQF09912.1"/>
    <property type="molecule type" value="Genomic_DNA"/>
</dbReference>
<dbReference type="GO" id="GO:0008168">
    <property type="term" value="F:methyltransferase activity"/>
    <property type="evidence" value="ECO:0007669"/>
    <property type="project" value="UniProtKB-KW"/>
</dbReference>
<keyword evidence="5" id="KW-1185">Reference proteome</keyword>
<dbReference type="Pfam" id="PF01135">
    <property type="entry name" value="PCMT"/>
    <property type="match status" value="1"/>
</dbReference>
<name>A0A540WLM1_9BACT</name>
<proteinExistence type="predicted"/>
<evidence type="ECO:0000313" key="5">
    <source>
        <dbReference type="Proteomes" id="UP000315369"/>
    </source>
</evidence>
<evidence type="ECO:0000256" key="2">
    <source>
        <dbReference type="ARBA" id="ARBA00022679"/>
    </source>
</evidence>
<dbReference type="AlphaFoldDB" id="A0A540WLM1"/>
<dbReference type="Proteomes" id="UP000315369">
    <property type="component" value="Unassembled WGS sequence"/>
</dbReference>
<comment type="caution">
    <text evidence="4">The sequence shown here is derived from an EMBL/GenBank/DDBJ whole genome shotgun (WGS) entry which is preliminary data.</text>
</comment>
<sequence length="297" mass="32584">MGEKARQKRLARERAEAIAYAQTVQGLAFERERYAKAWSQTDAASFARGGHYAWMASFVAGHARVLEVGTGSGSGTIELLRAGHVVVSIDENPECLAIAQKRISEAGYASIIERRETVRQVDGGHEITYGPPRTSIPTLGALLLEGDSLNDPLLCSWLQAQPQFDAVVCWLMGSHRARSFNAALGKWPAGEYRLHTQNRLYALSDSILRSGGILQIVDRAEMGASKEEEELFSRDWRSSHEEQARAFSTLRVEPVPPARPYDLPAKSGVQMGMTLPLSGRVPSNDRSGLVSVIARKP</sequence>
<dbReference type="OrthoDB" id="9760689at2"/>
<evidence type="ECO:0000313" key="4">
    <source>
        <dbReference type="EMBL" id="TQF09912.1"/>
    </source>
</evidence>
<protein>
    <submittedName>
        <fullName evidence="4">Class I SAM-dependent methyltransferase</fullName>
    </submittedName>
</protein>
<dbReference type="SUPFAM" id="SSF53335">
    <property type="entry name" value="S-adenosyl-L-methionine-dependent methyltransferases"/>
    <property type="match status" value="1"/>
</dbReference>
<organism evidence="4 5">
    <name type="scientific">Myxococcus llanfairpwllgwyngyllgogerychwyrndrobwllllantysiliogogogochensis</name>
    <dbReference type="NCBI Taxonomy" id="2590453"/>
    <lineage>
        <taxon>Bacteria</taxon>
        <taxon>Pseudomonadati</taxon>
        <taxon>Myxococcota</taxon>
        <taxon>Myxococcia</taxon>
        <taxon>Myxococcales</taxon>
        <taxon>Cystobacterineae</taxon>
        <taxon>Myxococcaceae</taxon>
        <taxon>Myxococcus</taxon>
    </lineage>
</organism>
<keyword evidence="3" id="KW-0949">S-adenosyl-L-methionine</keyword>
<gene>
    <name evidence="4" type="ORF">FJV41_42125</name>
</gene>
<dbReference type="GO" id="GO:0032259">
    <property type="term" value="P:methylation"/>
    <property type="evidence" value="ECO:0007669"/>
    <property type="project" value="UniProtKB-KW"/>
</dbReference>